<dbReference type="Pfam" id="PF00899">
    <property type="entry name" value="ThiF"/>
    <property type="match status" value="1"/>
</dbReference>
<evidence type="ECO:0000313" key="3">
    <source>
        <dbReference type="Proteomes" id="UP000176404"/>
    </source>
</evidence>
<evidence type="ECO:0000259" key="1">
    <source>
        <dbReference type="Pfam" id="PF00899"/>
    </source>
</evidence>
<dbReference type="GO" id="GO:0061504">
    <property type="term" value="P:cyclic threonylcarbamoyladenosine biosynthetic process"/>
    <property type="evidence" value="ECO:0007669"/>
    <property type="project" value="TreeGrafter"/>
</dbReference>
<dbReference type="InterPro" id="IPR035985">
    <property type="entry name" value="Ubiquitin-activating_enz"/>
</dbReference>
<dbReference type="Proteomes" id="UP000176404">
    <property type="component" value="Unassembled WGS sequence"/>
</dbReference>
<dbReference type="InterPro" id="IPR000594">
    <property type="entry name" value="ThiF_NAD_FAD-bd"/>
</dbReference>
<dbReference type="AlphaFoldDB" id="A0A1F8B6L6"/>
<proteinExistence type="predicted"/>
<dbReference type="EMBL" id="MGHD01000017">
    <property type="protein sequence ID" value="OGM59647.1"/>
    <property type="molecule type" value="Genomic_DNA"/>
</dbReference>
<accession>A0A1F8B6L6</accession>
<gene>
    <name evidence="2" type="ORF">A2892_03930</name>
</gene>
<dbReference type="PANTHER" id="PTHR43267">
    <property type="entry name" value="TRNA THREONYLCARBAMOYLADENOSINE DEHYDRATASE"/>
    <property type="match status" value="1"/>
</dbReference>
<reference evidence="2 3" key="1">
    <citation type="journal article" date="2016" name="Nat. Commun.">
        <title>Thousands of microbial genomes shed light on interconnected biogeochemical processes in an aquifer system.</title>
        <authorList>
            <person name="Anantharaman K."/>
            <person name="Brown C.T."/>
            <person name="Hug L.A."/>
            <person name="Sharon I."/>
            <person name="Castelle C.J."/>
            <person name="Probst A.J."/>
            <person name="Thomas B.C."/>
            <person name="Singh A."/>
            <person name="Wilkins M.J."/>
            <person name="Karaoz U."/>
            <person name="Brodie E.L."/>
            <person name="Williams K.H."/>
            <person name="Hubbard S.S."/>
            <person name="Banfield J.F."/>
        </authorList>
    </citation>
    <scope>NUCLEOTIDE SEQUENCE [LARGE SCALE GENOMIC DNA]</scope>
</reference>
<dbReference type="PANTHER" id="PTHR43267:SF3">
    <property type="entry name" value="THIF PROTEIN"/>
    <property type="match status" value="1"/>
</dbReference>
<dbReference type="InterPro" id="IPR045886">
    <property type="entry name" value="ThiF/MoeB/HesA"/>
</dbReference>
<sequence>MLQSSKLFLNKKIIKEVKEELLENAKFDEEVSKVLNKFSCLSNFSKEKQVYWFKRALFLLLTARNRQLITLTEQEKLKDTVVAFFGLSVGSHAALTWMMLSRADKIKISDPDIISPTNLNRLRFGWNTIGKLKADIVKKRLREINPYCEVYKFTQVEERIVRKIILSEPKPQVVVDCMDDLKSKVLVRLLARKRKIPVLMATDVGDNVFLDIERYDKLPLPRLFNGRVEDIEKIDLSKLSDPERIKLSMQIVGFEHNSERMLKSLLSIGKTIKTWPQLGSTATIAGGLITTLVKKMVLRERVKSGRYYFSIDKLLVYDYDSKKRKKKKEQLSDEIAKKIF</sequence>
<dbReference type="SUPFAM" id="SSF69572">
    <property type="entry name" value="Activating enzymes of the ubiquitin-like proteins"/>
    <property type="match status" value="1"/>
</dbReference>
<comment type="caution">
    <text evidence="2">The sequence shown here is derived from an EMBL/GenBank/DDBJ whole genome shotgun (WGS) entry which is preliminary data.</text>
</comment>
<feature type="domain" description="THIF-type NAD/FAD binding fold" evidence="1">
    <location>
        <begin position="64"/>
        <end position="300"/>
    </location>
</feature>
<protein>
    <recommendedName>
        <fullName evidence="1">THIF-type NAD/FAD binding fold domain-containing protein</fullName>
    </recommendedName>
</protein>
<name>A0A1F8B6L6_9BACT</name>
<dbReference type="GO" id="GO:0008641">
    <property type="term" value="F:ubiquitin-like modifier activating enzyme activity"/>
    <property type="evidence" value="ECO:0007669"/>
    <property type="project" value="InterPro"/>
</dbReference>
<organism evidence="2 3">
    <name type="scientific">Candidatus Woesebacteria bacterium RIFCSPLOWO2_01_FULL_39_10b</name>
    <dbReference type="NCBI Taxonomy" id="1802517"/>
    <lineage>
        <taxon>Bacteria</taxon>
        <taxon>Candidatus Woeseibacteriota</taxon>
    </lineage>
</organism>
<dbReference type="GO" id="GO:0061503">
    <property type="term" value="F:tRNA threonylcarbamoyladenosine dehydratase"/>
    <property type="evidence" value="ECO:0007669"/>
    <property type="project" value="TreeGrafter"/>
</dbReference>
<evidence type="ECO:0000313" key="2">
    <source>
        <dbReference type="EMBL" id="OGM59647.1"/>
    </source>
</evidence>
<dbReference type="Gene3D" id="3.40.50.720">
    <property type="entry name" value="NAD(P)-binding Rossmann-like Domain"/>
    <property type="match status" value="1"/>
</dbReference>
<dbReference type="STRING" id="1802517.A2892_03930"/>